<dbReference type="RefSeq" id="WP_015232893.1">
    <property type="nucleotide sequence ID" value="NC_019791.1"/>
</dbReference>
<reference evidence="7" key="1">
    <citation type="submission" date="2012-03" db="EMBL/GenBank/DDBJ databases">
        <title>Complete genome of Caldisphaera lagunensis DSM 15908.</title>
        <authorList>
            <person name="Lucas S."/>
            <person name="Copeland A."/>
            <person name="Lapidus A."/>
            <person name="Glavina del Rio T."/>
            <person name="Dalin E."/>
            <person name="Tice H."/>
            <person name="Bruce D."/>
            <person name="Goodwin L."/>
            <person name="Pitluck S."/>
            <person name="Peters L."/>
            <person name="Mikhailova N."/>
            <person name="Teshima H."/>
            <person name="Kyrpides N."/>
            <person name="Mavromatis K."/>
            <person name="Ivanova N."/>
            <person name="Brettin T."/>
            <person name="Detter J.C."/>
            <person name="Han C."/>
            <person name="Larimer F."/>
            <person name="Land M."/>
            <person name="Hauser L."/>
            <person name="Markowitz V."/>
            <person name="Cheng J.-F."/>
            <person name="Hugenholtz P."/>
            <person name="Woyke T."/>
            <person name="Wu D."/>
            <person name="Spring S."/>
            <person name="Schroeder M."/>
            <person name="Brambilla E."/>
            <person name="Klenk H.-P."/>
            <person name="Eisen J.A."/>
        </authorList>
    </citation>
    <scope>NUCLEOTIDE SEQUENCE [LARGE SCALE GENOMIC DNA]</scope>
    <source>
        <strain evidence="7">DSM 15908 / JCM 11604 / IC-154</strain>
    </source>
</reference>
<organism evidence="6 7">
    <name type="scientific">Caldisphaera lagunensis (strain DSM 15908 / JCM 11604 / ANMR 0165 / IC-154)</name>
    <dbReference type="NCBI Taxonomy" id="1056495"/>
    <lineage>
        <taxon>Archaea</taxon>
        <taxon>Thermoproteota</taxon>
        <taxon>Thermoprotei</taxon>
        <taxon>Acidilobales</taxon>
        <taxon>Caldisphaeraceae</taxon>
        <taxon>Caldisphaera</taxon>
    </lineage>
</organism>
<keyword evidence="4" id="KW-0949">S-adenosyl-L-methionine</keyword>
<dbReference type="STRING" id="1056495.Calag_1282"/>
<evidence type="ECO:0000256" key="4">
    <source>
        <dbReference type="ARBA" id="ARBA00022691"/>
    </source>
</evidence>
<dbReference type="GO" id="GO:0044027">
    <property type="term" value="P:negative regulation of gene expression via chromosomal CpG island methylation"/>
    <property type="evidence" value="ECO:0007669"/>
    <property type="project" value="TreeGrafter"/>
</dbReference>
<dbReference type="InterPro" id="IPR001525">
    <property type="entry name" value="C5_MeTfrase"/>
</dbReference>
<dbReference type="FunCoup" id="L0AAT5">
    <property type="interactions" value="34"/>
</dbReference>
<dbReference type="GO" id="GO:0003677">
    <property type="term" value="F:DNA binding"/>
    <property type="evidence" value="ECO:0007669"/>
    <property type="project" value="TreeGrafter"/>
</dbReference>
<dbReference type="Gene3D" id="3.90.120.10">
    <property type="entry name" value="DNA Methylase, subunit A, domain 2"/>
    <property type="match status" value="1"/>
</dbReference>
<keyword evidence="3 6" id="KW-0808">Transferase</keyword>
<dbReference type="PROSITE" id="PS51679">
    <property type="entry name" value="SAM_MT_C5"/>
    <property type="match status" value="1"/>
</dbReference>
<proteinExistence type="inferred from homology"/>
<dbReference type="InterPro" id="IPR029063">
    <property type="entry name" value="SAM-dependent_MTases_sf"/>
</dbReference>
<dbReference type="InParanoid" id="L0AAT5"/>
<dbReference type="NCBIfam" id="TIGR00675">
    <property type="entry name" value="dcm"/>
    <property type="match status" value="1"/>
</dbReference>
<sequence>MKTKFSVLDIFSGGGGFSRGFKEAGFNILVSIENDPPVAKTYKANFPETMLIADDAKEIDYNVFKSFGYQRNDFDVIIASPPCEPFTPTNKKRKEVPIDRLYCDPIGQLYLHAIRLINEMRPRFFVIENVAGILHDDIKASITKELKKAGYNEVYFNVLYAEYHGVPSIRTRVFVSNLYLNLKKQKIISVEEALKDLPNPGTYYPPNHEEPQPLTKKLRKRVSSAKWGRAMIEFEGAENKRFRNFIRLNPYRPAPTIMGSSRFIHPFEDRLLTVREQARLMGFPDYHVFLGGRDSQYNMVGEAVPPPLAKEIANYIINYLKE</sequence>
<dbReference type="PRINTS" id="PR00105">
    <property type="entry name" value="C5METTRFRASE"/>
</dbReference>
<dbReference type="PANTHER" id="PTHR10629:SF52">
    <property type="entry name" value="DNA (CYTOSINE-5)-METHYLTRANSFERASE 1"/>
    <property type="match status" value="1"/>
</dbReference>
<keyword evidence="2 6" id="KW-0489">Methyltransferase</keyword>
<protein>
    <recommendedName>
        <fullName evidence="1">DNA (cytosine-5-)-methyltransferase</fullName>
        <ecNumber evidence="1">2.1.1.37</ecNumber>
    </recommendedName>
</protein>
<comment type="similarity">
    <text evidence="5">Belongs to the class I-like SAM-binding methyltransferase superfamily. C5-methyltransferase family.</text>
</comment>
<dbReference type="InterPro" id="IPR050390">
    <property type="entry name" value="C5-Methyltransferase"/>
</dbReference>
<dbReference type="AlphaFoldDB" id="L0AAT5"/>
<dbReference type="eggNOG" id="arCOG04157">
    <property type="taxonomic scope" value="Archaea"/>
</dbReference>
<dbReference type="OrthoDB" id="5033at2157"/>
<dbReference type="PANTHER" id="PTHR10629">
    <property type="entry name" value="CYTOSINE-SPECIFIC METHYLTRANSFERASE"/>
    <property type="match status" value="1"/>
</dbReference>
<gene>
    <name evidence="6" type="ordered locus">Calag_1282</name>
</gene>
<evidence type="ECO:0000256" key="1">
    <source>
        <dbReference type="ARBA" id="ARBA00011975"/>
    </source>
</evidence>
<dbReference type="Proteomes" id="UP000010469">
    <property type="component" value="Chromosome"/>
</dbReference>
<dbReference type="SUPFAM" id="SSF53335">
    <property type="entry name" value="S-adenosyl-L-methionine-dependent methyltransferases"/>
    <property type="match status" value="1"/>
</dbReference>
<dbReference type="EMBL" id="CP003378">
    <property type="protein sequence ID" value="AFZ70996.1"/>
    <property type="molecule type" value="Genomic_DNA"/>
</dbReference>
<dbReference type="HOGENOM" id="CLU_006958_2_2_2"/>
<accession>L0AAT5</accession>
<dbReference type="EC" id="2.1.1.37" evidence="1"/>
<dbReference type="REBASE" id="57668">
    <property type="entry name" value="M.Cla15908ORF1282P"/>
</dbReference>
<evidence type="ECO:0000256" key="5">
    <source>
        <dbReference type="RuleBase" id="RU000416"/>
    </source>
</evidence>
<dbReference type="KEGG" id="clg:Calag_1282"/>
<name>L0AAT5_CALLD</name>
<evidence type="ECO:0000256" key="3">
    <source>
        <dbReference type="ARBA" id="ARBA00022679"/>
    </source>
</evidence>
<evidence type="ECO:0000256" key="2">
    <source>
        <dbReference type="ARBA" id="ARBA00022603"/>
    </source>
</evidence>
<keyword evidence="7" id="KW-1185">Reference proteome</keyword>
<dbReference type="GO" id="GO:0032259">
    <property type="term" value="P:methylation"/>
    <property type="evidence" value="ECO:0007669"/>
    <property type="project" value="UniProtKB-KW"/>
</dbReference>
<dbReference type="GO" id="GO:0003886">
    <property type="term" value="F:DNA (cytosine-5-)-methyltransferase activity"/>
    <property type="evidence" value="ECO:0007669"/>
    <property type="project" value="UniProtKB-EC"/>
</dbReference>
<evidence type="ECO:0000313" key="7">
    <source>
        <dbReference type="Proteomes" id="UP000010469"/>
    </source>
</evidence>
<dbReference type="Gene3D" id="3.40.50.150">
    <property type="entry name" value="Vaccinia Virus protein VP39"/>
    <property type="match status" value="1"/>
</dbReference>
<dbReference type="GeneID" id="14212542"/>
<evidence type="ECO:0000313" key="6">
    <source>
        <dbReference type="EMBL" id="AFZ70996.1"/>
    </source>
</evidence>
<dbReference type="Pfam" id="PF00145">
    <property type="entry name" value="DNA_methylase"/>
    <property type="match status" value="1"/>
</dbReference>